<proteinExistence type="predicted"/>
<evidence type="ECO:0000256" key="1">
    <source>
        <dbReference type="SAM" id="Phobius"/>
    </source>
</evidence>
<sequence length="65" mass="7173">MDFTSPWVITIILIAVLVGLAIVSKLFTMVSRLLPLAGMAVLIVGVWWVGMYTNAFDIVRSFFPA</sequence>
<organism evidence="2">
    <name type="scientific">Jonesiaceae bacterium BS-20</name>
    <dbReference type="NCBI Taxonomy" id="3120821"/>
    <lineage>
        <taxon>Bacteria</taxon>
        <taxon>Bacillati</taxon>
        <taxon>Actinomycetota</taxon>
        <taxon>Actinomycetes</taxon>
        <taxon>Micrococcales</taxon>
        <taxon>Jonesiaceae</taxon>
    </lineage>
</organism>
<keyword evidence="1" id="KW-0812">Transmembrane</keyword>
<dbReference type="AlphaFoldDB" id="A0AAU7DXV7"/>
<reference evidence="2" key="1">
    <citation type="submission" date="2024-02" db="EMBL/GenBank/DDBJ databases">
        <title>Tomenella chthoni gen. nov. sp. nov., a member of the family Jonesiaceae isolated from bat guano.</title>
        <authorList>
            <person name="Miller S.L."/>
            <person name="King J."/>
            <person name="Sankaranarayanan K."/>
            <person name="Lawson P.A."/>
        </authorList>
    </citation>
    <scope>NUCLEOTIDE SEQUENCE</scope>
    <source>
        <strain evidence="2">BS-20</strain>
    </source>
</reference>
<keyword evidence="1" id="KW-0472">Membrane</keyword>
<dbReference type="EMBL" id="CP146203">
    <property type="protein sequence ID" value="XBH22987.1"/>
    <property type="molecule type" value="Genomic_DNA"/>
</dbReference>
<keyword evidence="1" id="KW-1133">Transmembrane helix</keyword>
<protein>
    <submittedName>
        <fullName evidence="2">Uncharacterized protein</fullName>
    </submittedName>
</protein>
<name>A0AAU7DXV7_9MICO</name>
<feature type="transmembrane region" description="Helical" evidence="1">
    <location>
        <begin position="6"/>
        <end position="26"/>
    </location>
</feature>
<accession>A0AAU7DXV7</accession>
<evidence type="ECO:0000313" key="2">
    <source>
        <dbReference type="EMBL" id="XBH22987.1"/>
    </source>
</evidence>
<feature type="transmembrane region" description="Helical" evidence="1">
    <location>
        <begin position="33"/>
        <end position="50"/>
    </location>
</feature>
<gene>
    <name evidence="2" type="ORF">V5R04_07190</name>
</gene>